<dbReference type="GO" id="GO:0005543">
    <property type="term" value="F:phospholipid binding"/>
    <property type="evidence" value="ECO:0007669"/>
    <property type="project" value="TreeGrafter"/>
</dbReference>
<dbReference type="GO" id="GO:0030414">
    <property type="term" value="F:peptidase inhibitor activity"/>
    <property type="evidence" value="ECO:0007669"/>
    <property type="project" value="TreeGrafter"/>
</dbReference>
<dbReference type="CDD" id="cd00866">
    <property type="entry name" value="PEBP_euk"/>
    <property type="match status" value="1"/>
</dbReference>
<proteinExistence type="predicted"/>
<dbReference type="InterPro" id="IPR035810">
    <property type="entry name" value="PEBP_euk"/>
</dbReference>
<gene>
    <name evidence="2 4" type="ORF">BDZ99DRAFT_523009</name>
</gene>
<reference evidence="2 4" key="1">
    <citation type="journal article" date="2020" name="Stud. Mycol.">
        <title>101 Dothideomycetes genomes: a test case for predicting lifestyles and emergence of pathogens.</title>
        <authorList>
            <person name="Haridas S."/>
            <person name="Albert R."/>
            <person name="Binder M."/>
            <person name="Bloem J."/>
            <person name="Labutti K."/>
            <person name="Salamov A."/>
            <person name="Andreopoulos B."/>
            <person name="Baker S."/>
            <person name="Barry K."/>
            <person name="Bills G."/>
            <person name="Bluhm B."/>
            <person name="Cannon C."/>
            <person name="Castanera R."/>
            <person name="Culley D."/>
            <person name="Daum C."/>
            <person name="Ezra D."/>
            <person name="Gonzalez J."/>
            <person name="Henrissat B."/>
            <person name="Kuo A."/>
            <person name="Liang C."/>
            <person name="Lipzen A."/>
            <person name="Lutzoni F."/>
            <person name="Magnuson J."/>
            <person name="Mondo S."/>
            <person name="Nolan M."/>
            <person name="Ohm R."/>
            <person name="Pangilinan J."/>
            <person name="Park H.-J."/>
            <person name="Ramirez L."/>
            <person name="Alfaro M."/>
            <person name="Sun H."/>
            <person name="Tritt A."/>
            <person name="Yoshinaga Y."/>
            <person name="Zwiers L.-H."/>
            <person name="Turgeon B."/>
            <person name="Goodwin S."/>
            <person name="Spatafora J."/>
            <person name="Crous P."/>
            <person name="Grigoriev I."/>
        </authorList>
    </citation>
    <scope>NUCLEOTIDE SEQUENCE</scope>
    <source>
        <strain evidence="2 4">CBS 304.34</strain>
    </source>
</reference>
<keyword evidence="3" id="KW-1185">Reference proteome</keyword>
<protein>
    <submittedName>
        <fullName evidence="2 4">PEBP-like protein</fullName>
    </submittedName>
</protein>
<dbReference type="AlphaFoldDB" id="A0A6A6YF27"/>
<feature type="chain" id="PRO_5044629065" evidence="1">
    <location>
        <begin position="22"/>
        <end position="246"/>
    </location>
</feature>
<evidence type="ECO:0000256" key="1">
    <source>
        <dbReference type="SAM" id="SignalP"/>
    </source>
</evidence>
<evidence type="ECO:0000313" key="3">
    <source>
        <dbReference type="Proteomes" id="UP000504636"/>
    </source>
</evidence>
<dbReference type="Pfam" id="PF01161">
    <property type="entry name" value="PBP"/>
    <property type="match status" value="1"/>
</dbReference>
<sequence>MFSLPTFLTTILGLCAILSNAQTPPGYSPASNTHLIASFGALLISPPGLHIPLNGTTPIITFQFQSLTRRTATKIQPSIHLPPKSNATAKSLLLMLDLDAPYSSLNRSLAPYLHWLQPDLSLAATDSSTPAVAPYVAPAPPPGSPEHRYVLFAFSQPPSSAPFVMPEGYEGYGKGEGLASNRTIFDLAGFAQAAGLGEPVAADWFKVAPEVRNATGVEFQGGSGRAGGGMWVGMVGAAVVVGFMGL</sequence>
<dbReference type="PANTHER" id="PTHR11362:SF78">
    <property type="entry name" value="PROTEASE INHIBITOR"/>
    <property type="match status" value="1"/>
</dbReference>
<reference evidence="4" key="3">
    <citation type="submission" date="2025-04" db="UniProtKB">
        <authorList>
            <consortium name="RefSeq"/>
        </authorList>
    </citation>
    <scope>IDENTIFICATION</scope>
    <source>
        <strain evidence="4">CBS 304.34</strain>
    </source>
</reference>
<name>A0A6A6YF27_9PEZI</name>
<keyword evidence="1" id="KW-0732">Signal</keyword>
<dbReference type="InterPro" id="IPR008914">
    <property type="entry name" value="PEBP"/>
</dbReference>
<dbReference type="GO" id="GO:0030162">
    <property type="term" value="P:regulation of proteolysis"/>
    <property type="evidence" value="ECO:0007669"/>
    <property type="project" value="TreeGrafter"/>
</dbReference>
<dbReference type="GO" id="GO:0046578">
    <property type="term" value="P:regulation of Ras protein signal transduction"/>
    <property type="evidence" value="ECO:0007669"/>
    <property type="project" value="TreeGrafter"/>
</dbReference>
<dbReference type="GeneID" id="54466658"/>
<dbReference type="PANTHER" id="PTHR11362">
    <property type="entry name" value="PHOSPHATIDYLETHANOLAMINE-BINDING PROTEIN"/>
    <property type="match status" value="1"/>
</dbReference>
<organism evidence="2">
    <name type="scientific">Mytilinidion resinicola</name>
    <dbReference type="NCBI Taxonomy" id="574789"/>
    <lineage>
        <taxon>Eukaryota</taxon>
        <taxon>Fungi</taxon>
        <taxon>Dikarya</taxon>
        <taxon>Ascomycota</taxon>
        <taxon>Pezizomycotina</taxon>
        <taxon>Dothideomycetes</taxon>
        <taxon>Pleosporomycetidae</taxon>
        <taxon>Mytilinidiales</taxon>
        <taxon>Mytilinidiaceae</taxon>
        <taxon>Mytilinidion</taxon>
    </lineage>
</organism>
<dbReference type="Proteomes" id="UP000504636">
    <property type="component" value="Unplaced"/>
</dbReference>
<evidence type="ECO:0000313" key="4">
    <source>
        <dbReference type="RefSeq" id="XP_033574355.1"/>
    </source>
</evidence>
<dbReference type="OrthoDB" id="2506647at2759"/>
<evidence type="ECO:0000313" key="2">
    <source>
        <dbReference type="EMBL" id="KAF2807391.1"/>
    </source>
</evidence>
<dbReference type="RefSeq" id="XP_033574355.1">
    <property type="nucleotide sequence ID" value="XM_033725765.1"/>
</dbReference>
<reference evidence="4" key="2">
    <citation type="submission" date="2020-04" db="EMBL/GenBank/DDBJ databases">
        <authorList>
            <consortium name="NCBI Genome Project"/>
        </authorList>
    </citation>
    <scope>NUCLEOTIDE SEQUENCE</scope>
    <source>
        <strain evidence="4">CBS 304.34</strain>
    </source>
</reference>
<feature type="signal peptide" evidence="1">
    <location>
        <begin position="1"/>
        <end position="21"/>
    </location>
</feature>
<dbReference type="EMBL" id="MU003705">
    <property type="protein sequence ID" value="KAF2807391.1"/>
    <property type="molecule type" value="Genomic_DNA"/>
</dbReference>
<dbReference type="InterPro" id="IPR036610">
    <property type="entry name" value="PEBP-like_sf"/>
</dbReference>
<accession>A0A6A6YF27</accession>
<dbReference type="Gene3D" id="3.90.280.10">
    <property type="entry name" value="PEBP-like"/>
    <property type="match status" value="1"/>
</dbReference>
<dbReference type="SUPFAM" id="SSF49777">
    <property type="entry name" value="PEBP-like"/>
    <property type="match status" value="1"/>
</dbReference>